<dbReference type="PANTHER" id="PTHR31650:SF1">
    <property type="entry name" value="WAX ESTER SYNTHASE_DIACYLGLYCEROL ACYLTRANSFERASE 4-RELATED"/>
    <property type="match status" value="1"/>
</dbReference>
<evidence type="ECO:0000256" key="5">
    <source>
        <dbReference type="ARBA" id="ARBA00022516"/>
    </source>
</evidence>
<evidence type="ECO:0000256" key="4">
    <source>
        <dbReference type="ARBA" id="ARBA00013244"/>
    </source>
</evidence>
<comment type="pathway">
    <text evidence="2">Lipid metabolism.</text>
</comment>
<evidence type="ECO:0000313" key="13">
    <source>
        <dbReference type="EMBL" id="GAA4738109.1"/>
    </source>
</evidence>
<sequence>MGAFDAVMYGIEGDPLLRTGIVAFIALDGSPDPAQVSARVERLTRIFPRLRERAVGNPISPAPPRWEIDPNFDPSYHVRWRRLPDDDATMQDALDYAARVSESDFDHSRPLWEIAIVTGLVDGRAAVVFKIHHSVADGMGGLAMSAALFDLAAEPGDLGPLPDAPDPEEPSDLLARFVHATRFELDAVEEVVVGGAKFALRTARDLLTSPLDTTVAAGRTALSAAAMLAPQGAPKSRWMADRSLTCTFTLIEVPLAELKAAAHRAEVTLNVVFMAAVADAVGTYHRRHGHDLPELRVNMPVNQRRPGDEPTSNHWAPARFLVPAGDEHPAPDRLTRLQRLLEEARTDPALGLSDMLYKALALLPDPITERLAGGLMKGVDVAATNVPGPPVPVYLCGAKVDVLVPFAPKSGAAINVALLTYDDAAFVGINSDPAAVEDPAEFTACLAEAFAALTAEPGLRGVRAH</sequence>
<dbReference type="InterPro" id="IPR009721">
    <property type="entry name" value="O-acyltransferase_WSD1_C"/>
</dbReference>
<evidence type="ECO:0000256" key="2">
    <source>
        <dbReference type="ARBA" id="ARBA00005189"/>
    </source>
</evidence>
<evidence type="ECO:0000259" key="11">
    <source>
        <dbReference type="Pfam" id="PF03007"/>
    </source>
</evidence>
<comment type="catalytic activity">
    <reaction evidence="10">
        <text>an acyl-CoA + a 1,2-diacyl-sn-glycerol = a triacyl-sn-glycerol + CoA</text>
        <dbReference type="Rhea" id="RHEA:10868"/>
        <dbReference type="ChEBI" id="CHEBI:17815"/>
        <dbReference type="ChEBI" id="CHEBI:57287"/>
        <dbReference type="ChEBI" id="CHEBI:58342"/>
        <dbReference type="ChEBI" id="CHEBI:64615"/>
        <dbReference type="EC" id="2.3.1.20"/>
    </reaction>
</comment>
<organism evidence="13 14">
    <name type="scientific">Gordonia alkaliphila</name>
    <dbReference type="NCBI Taxonomy" id="1053547"/>
    <lineage>
        <taxon>Bacteria</taxon>
        <taxon>Bacillati</taxon>
        <taxon>Actinomycetota</taxon>
        <taxon>Actinomycetes</taxon>
        <taxon>Mycobacteriales</taxon>
        <taxon>Gordoniaceae</taxon>
        <taxon>Gordonia</taxon>
    </lineage>
</organism>
<evidence type="ECO:0000256" key="3">
    <source>
        <dbReference type="ARBA" id="ARBA00009587"/>
    </source>
</evidence>
<proteinExistence type="inferred from homology"/>
<keyword evidence="7" id="KW-0319">Glycerol metabolism</keyword>
<name>A0ABP8YUC8_9ACTN</name>
<comment type="pathway">
    <text evidence="1">Glycerolipid metabolism; triacylglycerol biosynthesis.</text>
</comment>
<evidence type="ECO:0000313" key="14">
    <source>
        <dbReference type="Proteomes" id="UP001500822"/>
    </source>
</evidence>
<keyword evidence="14" id="KW-1185">Reference proteome</keyword>
<evidence type="ECO:0000256" key="8">
    <source>
        <dbReference type="ARBA" id="ARBA00023098"/>
    </source>
</evidence>
<evidence type="ECO:0000256" key="1">
    <source>
        <dbReference type="ARBA" id="ARBA00004771"/>
    </source>
</evidence>
<keyword evidence="9" id="KW-0012">Acyltransferase</keyword>
<keyword evidence="6" id="KW-0808">Transferase</keyword>
<feature type="domain" description="O-acyltransferase WSD1-like N-terminal" evidence="11">
    <location>
        <begin position="2"/>
        <end position="272"/>
    </location>
</feature>
<comment type="similarity">
    <text evidence="3">Belongs to the long-chain O-acyltransferase family.</text>
</comment>
<dbReference type="PANTHER" id="PTHR31650">
    <property type="entry name" value="O-ACYLTRANSFERASE (WSD1-LIKE) FAMILY PROTEIN"/>
    <property type="match status" value="1"/>
</dbReference>
<reference evidence="14" key="1">
    <citation type="journal article" date="2019" name="Int. J. Syst. Evol. Microbiol.">
        <title>The Global Catalogue of Microorganisms (GCM) 10K type strain sequencing project: providing services to taxonomists for standard genome sequencing and annotation.</title>
        <authorList>
            <consortium name="The Broad Institute Genomics Platform"/>
            <consortium name="The Broad Institute Genome Sequencing Center for Infectious Disease"/>
            <person name="Wu L."/>
            <person name="Ma J."/>
        </authorList>
    </citation>
    <scope>NUCLEOTIDE SEQUENCE [LARGE SCALE GENOMIC DNA]</scope>
    <source>
        <strain evidence="14">JCM 18077</strain>
    </source>
</reference>
<feature type="domain" description="O-acyltransferase WSD1 C-terminal" evidence="12">
    <location>
        <begin position="332"/>
        <end position="453"/>
    </location>
</feature>
<dbReference type="Pfam" id="PF03007">
    <property type="entry name" value="WS_DGAT_cat"/>
    <property type="match status" value="1"/>
</dbReference>
<accession>A0ABP8YUC8</accession>
<evidence type="ECO:0000259" key="12">
    <source>
        <dbReference type="Pfam" id="PF06974"/>
    </source>
</evidence>
<dbReference type="InterPro" id="IPR004255">
    <property type="entry name" value="O-acyltransferase_WSD1_N"/>
</dbReference>
<dbReference type="Gene3D" id="3.30.559.10">
    <property type="entry name" value="Chloramphenicol acetyltransferase-like domain"/>
    <property type="match status" value="1"/>
</dbReference>
<keyword evidence="8" id="KW-0443">Lipid metabolism</keyword>
<dbReference type="Pfam" id="PF06974">
    <property type="entry name" value="WS_DGAT_C"/>
    <property type="match status" value="1"/>
</dbReference>
<keyword evidence="5" id="KW-0444">Lipid biosynthesis</keyword>
<dbReference type="EC" id="2.3.1.20" evidence="4"/>
<protein>
    <recommendedName>
        <fullName evidence="4">diacylglycerol O-acyltransferase</fullName>
        <ecNumber evidence="4">2.3.1.20</ecNumber>
    </recommendedName>
</protein>
<dbReference type="InterPro" id="IPR023213">
    <property type="entry name" value="CAT-like_dom_sf"/>
</dbReference>
<comment type="caution">
    <text evidence="13">The sequence shown here is derived from an EMBL/GenBank/DDBJ whole genome shotgun (WGS) entry which is preliminary data.</text>
</comment>
<dbReference type="InterPro" id="IPR045034">
    <property type="entry name" value="O-acyltransferase_WSD1-like"/>
</dbReference>
<dbReference type="Gene3D" id="3.30.559.30">
    <property type="entry name" value="Nonribosomal peptide synthetase, condensation domain"/>
    <property type="match status" value="1"/>
</dbReference>
<dbReference type="EMBL" id="BAABIE010000001">
    <property type="protein sequence ID" value="GAA4738109.1"/>
    <property type="molecule type" value="Genomic_DNA"/>
</dbReference>
<dbReference type="SUPFAM" id="SSF52777">
    <property type="entry name" value="CoA-dependent acyltransferases"/>
    <property type="match status" value="2"/>
</dbReference>
<dbReference type="Proteomes" id="UP001500822">
    <property type="component" value="Unassembled WGS sequence"/>
</dbReference>
<evidence type="ECO:0000256" key="9">
    <source>
        <dbReference type="ARBA" id="ARBA00023315"/>
    </source>
</evidence>
<evidence type="ECO:0000256" key="10">
    <source>
        <dbReference type="ARBA" id="ARBA00048109"/>
    </source>
</evidence>
<evidence type="ECO:0000256" key="7">
    <source>
        <dbReference type="ARBA" id="ARBA00022798"/>
    </source>
</evidence>
<gene>
    <name evidence="13" type="ORF">GCM10023217_01720</name>
</gene>
<evidence type="ECO:0000256" key="6">
    <source>
        <dbReference type="ARBA" id="ARBA00022679"/>
    </source>
</evidence>